<dbReference type="OrthoDB" id="3261031at2759"/>
<evidence type="ECO:0008006" key="3">
    <source>
        <dbReference type="Google" id="ProtNLM"/>
    </source>
</evidence>
<dbReference type="Proteomes" id="UP000217790">
    <property type="component" value="Unassembled WGS sequence"/>
</dbReference>
<evidence type="ECO:0000313" key="2">
    <source>
        <dbReference type="Proteomes" id="UP000217790"/>
    </source>
</evidence>
<accession>A0A2H3D3I5</accession>
<dbReference type="AlphaFoldDB" id="A0A2H3D3I5"/>
<dbReference type="InParanoid" id="A0A2H3D3I5"/>
<organism evidence="1 2">
    <name type="scientific">Armillaria gallica</name>
    <name type="common">Bulbous honey fungus</name>
    <name type="synonym">Armillaria bulbosa</name>
    <dbReference type="NCBI Taxonomy" id="47427"/>
    <lineage>
        <taxon>Eukaryota</taxon>
        <taxon>Fungi</taxon>
        <taxon>Dikarya</taxon>
        <taxon>Basidiomycota</taxon>
        <taxon>Agaricomycotina</taxon>
        <taxon>Agaricomycetes</taxon>
        <taxon>Agaricomycetidae</taxon>
        <taxon>Agaricales</taxon>
        <taxon>Marasmiineae</taxon>
        <taxon>Physalacriaceae</taxon>
        <taxon>Armillaria</taxon>
    </lineage>
</organism>
<evidence type="ECO:0000313" key="1">
    <source>
        <dbReference type="EMBL" id="PBK82076.1"/>
    </source>
</evidence>
<gene>
    <name evidence="1" type="ORF">ARMGADRAFT_947148</name>
</gene>
<name>A0A2H3D3I5_ARMGA</name>
<reference evidence="2" key="1">
    <citation type="journal article" date="2017" name="Nat. Ecol. Evol.">
        <title>Genome expansion and lineage-specific genetic innovations in the forest pathogenic fungi Armillaria.</title>
        <authorList>
            <person name="Sipos G."/>
            <person name="Prasanna A.N."/>
            <person name="Walter M.C."/>
            <person name="O'Connor E."/>
            <person name="Balint B."/>
            <person name="Krizsan K."/>
            <person name="Kiss B."/>
            <person name="Hess J."/>
            <person name="Varga T."/>
            <person name="Slot J."/>
            <person name="Riley R."/>
            <person name="Boka B."/>
            <person name="Rigling D."/>
            <person name="Barry K."/>
            <person name="Lee J."/>
            <person name="Mihaltcheva S."/>
            <person name="LaButti K."/>
            <person name="Lipzen A."/>
            <person name="Waldron R."/>
            <person name="Moloney N.M."/>
            <person name="Sperisen C."/>
            <person name="Kredics L."/>
            <person name="Vagvoelgyi C."/>
            <person name="Patrignani A."/>
            <person name="Fitzpatrick D."/>
            <person name="Nagy I."/>
            <person name="Doyle S."/>
            <person name="Anderson J.B."/>
            <person name="Grigoriev I.V."/>
            <person name="Gueldener U."/>
            <person name="Muensterkoetter M."/>
            <person name="Nagy L.G."/>
        </authorList>
    </citation>
    <scope>NUCLEOTIDE SEQUENCE [LARGE SCALE GENOMIC DNA]</scope>
    <source>
        <strain evidence="2">Ar21-2</strain>
    </source>
</reference>
<protein>
    <recommendedName>
        <fullName evidence="3">SWIM-type domain-containing protein</fullName>
    </recommendedName>
</protein>
<dbReference type="EMBL" id="KZ293721">
    <property type="protein sequence ID" value="PBK82076.1"/>
    <property type="molecule type" value="Genomic_DNA"/>
</dbReference>
<proteinExistence type="predicted"/>
<keyword evidence="2" id="KW-1185">Reference proteome</keyword>
<dbReference type="STRING" id="47427.A0A2H3D3I5"/>
<sequence>MISTFETDQALISTRWLLNLILQCGLTVMHLLHIQHLGRTGATHYLAVLSDGRHICDCCMLLNLGIPCWHFF</sequence>